<sequence>MLVGCNYKKPYINKKLKMENLEFDDKISEETEITEIPQEIRKINTQAYDKSVSDIVRMIDDGDINLNPEYQRNYIWDNKKSSLLIESIILNVPIPVIYVSQEADDSWTVIDGLQRLNSLHRFFQRDYKLSGLEILTELNKSDIKSLNPKAVRVLRNGLLRIIVISHDSHPEIKYDVFMRLNTGAVKLNDQELRNCLYRGSMNDKLKEIVSKPNILKLFNLEMPHNRMSDCELILRFLALLDNYDENENQIKNYKGRMKTFINEYLLKTKNLDPSLLMQLDEMIEDTAKTIIEIYSVNAFNRFNSDGQYESTLNRSLMDILFLSTTVLPSEKLIEYKDQIFARYKELVINDSEFRNSITIGTSDTKVLNYRLNRWISEIKNIING</sequence>
<protein>
    <recommendedName>
        <fullName evidence="1">GmrSD restriction endonucleases N-terminal domain-containing protein</fullName>
    </recommendedName>
</protein>
<comment type="caution">
    <text evidence="2">The sequence shown here is derived from an EMBL/GenBank/DDBJ whole genome shotgun (WGS) entry which is preliminary data.</text>
</comment>
<reference evidence="2 3" key="1">
    <citation type="submission" date="2018-05" db="EMBL/GenBank/DDBJ databases">
        <title>Flavobacterium sp. strain IMCC34759, incomplete genome.</title>
        <authorList>
            <person name="Joung Y."/>
            <person name="Cho J."/>
        </authorList>
    </citation>
    <scope>NUCLEOTIDE SEQUENCE [LARGE SCALE GENOMIC DNA]</scope>
    <source>
        <strain evidence="2 3">IMCC34759</strain>
    </source>
</reference>
<dbReference type="PANTHER" id="PTHR39639:SF1">
    <property type="entry name" value="DUF262 DOMAIN-CONTAINING PROTEIN"/>
    <property type="match status" value="1"/>
</dbReference>
<dbReference type="Pfam" id="PF03235">
    <property type="entry name" value="GmrSD_N"/>
    <property type="match status" value="1"/>
</dbReference>
<accession>A0A2V4BR63</accession>
<dbReference type="InterPro" id="IPR004919">
    <property type="entry name" value="GmrSD_N"/>
</dbReference>
<evidence type="ECO:0000313" key="3">
    <source>
        <dbReference type="Proteomes" id="UP000247903"/>
    </source>
</evidence>
<name>A0A2V4BR63_9FLAO</name>
<evidence type="ECO:0000259" key="1">
    <source>
        <dbReference type="Pfam" id="PF03235"/>
    </source>
</evidence>
<keyword evidence="3" id="KW-1185">Reference proteome</keyword>
<feature type="domain" description="GmrSD restriction endonucleases N-terminal" evidence="1">
    <location>
        <begin position="54"/>
        <end position="197"/>
    </location>
</feature>
<dbReference type="EMBL" id="QJHK01000005">
    <property type="protein sequence ID" value="PXY41441.1"/>
    <property type="molecule type" value="Genomic_DNA"/>
</dbReference>
<dbReference type="PANTHER" id="PTHR39639">
    <property type="entry name" value="CHROMOSOME 16, WHOLE GENOME SHOTGUN SEQUENCE"/>
    <property type="match status" value="1"/>
</dbReference>
<gene>
    <name evidence="2" type="ORF">DMB65_08575</name>
</gene>
<dbReference type="OrthoDB" id="9764212at2"/>
<dbReference type="Proteomes" id="UP000247903">
    <property type="component" value="Unassembled WGS sequence"/>
</dbReference>
<dbReference type="AlphaFoldDB" id="A0A2V4BR63"/>
<evidence type="ECO:0000313" key="2">
    <source>
        <dbReference type="EMBL" id="PXY41441.1"/>
    </source>
</evidence>
<organism evidence="2 3">
    <name type="scientific">Flavobacterium cheongpyeongense</name>
    <dbReference type="NCBI Taxonomy" id="2212651"/>
    <lineage>
        <taxon>Bacteria</taxon>
        <taxon>Pseudomonadati</taxon>
        <taxon>Bacteroidota</taxon>
        <taxon>Flavobacteriia</taxon>
        <taxon>Flavobacteriales</taxon>
        <taxon>Flavobacteriaceae</taxon>
        <taxon>Flavobacterium</taxon>
    </lineage>
</organism>
<proteinExistence type="predicted"/>